<evidence type="ECO:0000313" key="1">
    <source>
        <dbReference type="EMBL" id="MPM21311.1"/>
    </source>
</evidence>
<dbReference type="EMBL" id="VSSQ01003565">
    <property type="protein sequence ID" value="MPM21311.1"/>
    <property type="molecule type" value="Genomic_DNA"/>
</dbReference>
<name>A0A644Y082_9ZZZZ</name>
<accession>A0A644Y082</accession>
<sequence length="64" mass="6984">MDYLTVKEAGAKWGITSRMVNYYCAAGRIAGAVKKGNLWLIPSNVVKPIDGRTQGGRSNDDLKK</sequence>
<comment type="caution">
    <text evidence="1">The sequence shown here is derived from an EMBL/GenBank/DDBJ whole genome shotgun (WGS) entry which is preliminary data.</text>
</comment>
<dbReference type="AlphaFoldDB" id="A0A644Y082"/>
<gene>
    <name evidence="1" type="ORF">SDC9_67755</name>
</gene>
<organism evidence="1">
    <name type="scientific">bioreactor metagenome</name>
    <dbReference type="NCBI Taxonomy" id="1076179"/>
    <lineage>
        <taxon>unclassified sequences</taxon>
        <taxon>metagenomes</taxon>
        <taxon>ecological metagenomes</taxon>
    </lineage>
</organism>
<reference evidence="1" key="1">
    <citation type="submission" date="2019-08" db="EMBL/GenBank/DDBJ databases">
        <authorList>
            <person name="Kucharzyk K."/>
            <person name="Murdoch R.W."/>
            <person name="Higgins S."/>
            <person name="Loffler F."/>
        </authorList>
    </citation>
    <scope>NUCLEOTIDE SEQUENCE</scope>
</reference>
<proteinExistence type="predicted"/>
<evidence type="ECO:0008006" key="2">
    <source>
        <dbReference type="Google" id="ProtNLM"/>
    </source>
</evidence>
<protein>
    <recommendedName>
        <fullName evidence="2">Helix-turn-helix domain-containing protein</fullName>
    </recommendedName>
</protein>